<gene>
    <name evidence="2" type="ORF">ROZALSC1DRAFT_26405</name>
</gene>
<evidence type="ECO:0008006" key="4">
    <source>
        <dbReference type="Google" id="ProtNLM"/>
    </source>
</evidence>
<feature type="compositionally biased region" description="Polar residues" evidence="1">
    <location>
        <begin position="77"/>
        <end position="88"/>
    </location>
</feature>
<name>A0A4P9Y9I8_ROZAC</name>
<dbReference type="SUPFAM" id="SSF46565">
    <property type="entry name" value="Chaperone J-domain"/>
    <property type="match status" value="1"/>
</dbReference>
<organism evidence="2 3">
    <name type="scientific">Rozella allomycis (strain CSF55)</name>
    <dbReference type="NCBI Taxonomy" id="988480"/>
    <lineage>
        <taxon>Eukaryota</taxon>
        <taxon>Fungi</taxon>
        <taxon>Fungi incertae sedis</taxon>
        <taxon>Cryptomycota</taxon>
        <taxon>Cryptomycota incertae sedis</taxon>
        <taxon>Rozella</taxon>
    </lineage>
</organism>
<dbReference type="AlphaFoldDB" id="A0A4P9Y9I8"/>
<sequence>MTVEPNNFVESIKLNENALNDQPRVELERNIGTNSKGNILVVNNDAIVRNPTPITSTPVDLVSSKGPSSDSSSPNSMIRNPTPISSTPGDLVSSKRSSSESSSTINTSGSMNSPDQINDAKVEKAFEVIGMKRTFNMDAIKKQFRRAILMQHPDK</sequence>
<accession>A0A4P9Y9I8</accession>
<evidence type="ECO:0000313" key="3">
    <source>
        <dbReference type="Proteomes" id="UP000281549"/>
    </source>
</evidence>
<dbReference type="Proteomes" id="UP000281549">
    <property type="component" value="Unassembled WGS sequence"/>
</dbReference>
<feature type="compositionally biased region" description="Low complexity" evidence="1">
    <location>
        <begin position="63"/>
        <end position="76"/>
    </location>
</feature>
<reference evidence="3" key="1">
    <citation type="journal article" date="2018" name="Nat. Microbiol.">
        <title>Leveraging single-cell genomics to expand the fungal tree of life.</title>
        <authorList>
            <person name="Ahrendt S.R."/>
            <person name="Quandt C.A."/>
            <person name="Ciobanu D."/>
            <person name="Clum A."/>
            <person name="Salamov A."/>
            <person name="Andreopoulos B."/>
            <person name="Cheng J.F."/>
            <person name="Woyke T."/>
            <person name="Pelin A."/>
            <person name="Henrissat B."/>
            <person name="Reynolds N.K."/>
            <person name="Benny G.L."/>
            <person name="Smith M.E."/>
            <person name="James T.Y."/>
            <person name="Grigoriev I.V."/>
        </authorList>
    </citation>
    <scope>NUCLEOTIDE SEQUENCE [LARGE SCALE GENOMIC DNA]</scope>
    <source>
        <strain evidence="3">CSF55</strain>
    </source>
</reference>
<protein>
    <recommendedName>
        <fullName evidence="4">J domain-containing protein</fullName>
    </recommendedName>
</protein>
<dbReference type="EMBL" id="ML009048">
    <property type="protein sequence ID" value="RKP15524.1"/>
    <property type="molecule type" value="Genomic_DNA"/>
</dbReference>
<feature type="region of interest" description="Disordered" evidence="1">
    <location>
        <begin position="49"/>
        <end position="118"/>
    </location>
</feature>
<evidence type="ECO:0000256" key="1">
    <source>
        <dbReference type="SAM" id="MobiDB-lite"/>
    </source>
</evidence>
<feature type="non-terminal residue" evidence="2">
    <location>
        <position position="155"/>
    </location>
</feature>
<evidence type="ECO:0000313" key="2">
    <source>
        <dbReference type="EMBL" id="RKP15524.1"/>
    </source>
</evidence>
<dbReference type="InterPro" id="IPR036869">
    <property type="entry name" value="J_dom_sf"/>
</dbReference>
<feature type="compositionally biased region" description="Low complexity" evidence="1">
    <location>
        <begin position="94"/>
        <end position="113"/>
    </location>
</feature>
<proteinExistence type="predicted"/>